<dbReference type="InterPro" id="IPR012338">
    <property type="entry name" value="Beta-lactam/transpept-like"/>
</dbReference>
<keyword evidence="2" id="KW-0378">Hydrolase</keyword>
<dbReference type="PANTHER" id="PTHR46520">
    <property type="entry name" value="SERINE BETA-LACTAMASE-LIKE PROTEIN LACTB, MITOCHONDRIAL"/>
    <property type="match status" value="1"/>
</dbReference>
<keyword evidence="3" id="KW-1185">Reference proteome</keyword>
<dbReference type="InterPro" id="IPR001466">
    <property type="entry name" value="Beta-lactam-related"/>
</dbReference>
<dbReference type="Gene3D" id="3.40.710.10">
    <property type="entry name" value="DD-peptidase/beta-lactamase superfamily"/>
    <property type="match status" value="1"/>
</dbReference>
<dbReference type="PANTHER" id="PTHR46520:SF1">
    <property type="entry name" value="SERINE BETA-LACTAMASE-LIKE PROTEIN LACTB, MITOCHONDRIAL"/>
    <property type="match status" value="1"/>
</dbReference>
<name>A0ABT5S4H7_9FLAO</name>
<dbReference type="Pfam" id="PF00144">
    <property type="entry name" value="Beta-lactamase"/>
    <property type="match status" value="1"/>
</dbReference>
<accession>A0ABT5S4H7</accession>
<dbReference type="InterPro" id="IPR052794">
    <property type="entry name" value="Mito_Ser_Protease_LACTB"/>
</dbReference>
<dbReference type="RefSeq" id="WP_265726082.1">
    <property type="nucleotide sequence ID" value="NZ_JAOSLC020000002.1"/>
</dbReference>
<comment type="caution">
    <text evidence="2">The sequence shown here is derived from an EMBL/GenBank/DDBJ whole genome shotgun (WGS) entry which is preliminary data.</text>
</comment>
<dbReference type="SUPFAM" id="SSF56601">
    <property type="entry name" value="beta-lactamase/transpeptidase-like"/>
    <property type="match status" value="1"/>
</dbReference>
<evidence type="ECO:0000313" key="3">
    <source>
        <dbReference type="Proteomes" id="UP001151478"/>
    </source>
</evidence>
<dbReference type="GO" id="GO:0016787">
    <property type="term" value="F:hydrolase activity"/>
    <property type="evidence" value="ECO:0007669"/>
    <property type="project" value="UniProtKB-KW"/>
</dbReference>
<proteinExistence type="predicted"/>
<gene>
    <name evidence="2" type="ORF">N5A56_000535</name>
</gene>
<dbReference type="EMBL" id="JAOSLC020000002">
    <property type="protein sequence ID" value="MDD7913011.1"/>
    <property type="molecule type" value="Genomic_DNA"/>
</dbReference>
<sequence>MRHYKGDEFLSNKKMTIINGLDLFKNDPLLFKPGTSYKYSTYGWNLLSIVIQNASKKNYLSYMKDEIFSPLEMKNTVVGNPDIAIKNKTIFYIKRNNKIKIAPVVNNIFKAAGGGYLSTSEDLIKFGNELINPTIISKKSFLDLVKTQKTSNQKNTNYGIGVVVSKTKNNHLKYSHSGGGVGASTYLLIYPKQNIVISILTNLSGVRMKNYIKNLEQILIE</sequence>
<protein>
    <submittedName>
        <fullName evidence="2">Serine hydrolase</fullName>
    </submittedName>
</protein>
<feature type="domain" description="Beta-lactamase-related" evidence="1">
    <location>
        <begin position="22"/>
        <end position="205"/>
    </location>
</feature>
<reference evidence="2" key="1">
    <citation type="submission" date="2023-02" db="EMBL/GenBank/DDBJ databases">
        <title>Polaribacter ponticola sp. nov., isolated from seawater.</title>
        <authorList>
            <person name="Baek J.H."/>
            <person name="Kim J.M."/>
            <person name="Choi D.G."/>
            <person name="Jeon C.O."/>
        </authorList>
    </citation>
    <scope>NUCLEOTIDE SEQUENCE</scope>
    <source>
        <strain evidence="2">MSW5</strain>
    </source>
</reference>
<dbReference type="Proteomes" id="UP001151478">
    <property type="component" value="Unassembled WGS sequence"/>
</dbReference>
<evidence type="ECO:0000313" key="2">
    <source>
        <dbReference type="EMBL" id="MDD7913011.1"/>
    </source>
</evidence>
<evidence type="ECO:0000259" key="1">
    <source>
        <dbReference type="Pfam" id="PF00144"/>
    </source>
</evidence>
<organism evidence="2 3">
    <name type="scientific">Polaribacter ponticola</name>
    <dbReference type="NCBI Taxonomy" id="2978475"/>
    <lineage>
        <taxon>Bacteria</taxon>
        <taxon>Pseudomonadati</taxon>
        <taxon>Bacteroidota</taxon>
        <taxon>Flavobacteriia</taxon>
        <taxon>Flavobacteriales</taxon>
        <taxon>Flavobacteriaceae</taxon>
    </lineage>
</organism>